<dbReference type="RefSeq" id="WP_181868464.1">
    <property type="nucleotide sequence ID" value="NZ_JACEQY010000095.1"/>
</dbReference>
<accession>A0A7W2D9C6</accession>
<evidence type="ECO:0000313" key="3">
    <source>
        <dbReference type="Proteomes" id="UP000586976"/>
    </source>
</evidence>
<name>A0A7W2D9C6_9ACTN</name>
<dbReference type="Proteomes" id="UP000586976">
    <property type="component" value="Unassembled WGS sequence"/>
</dbReference>
<sequence>MSGDGCLRHEAKRADKAAQTTREMHENRVGQPSADTVGDNGPVVERVLTRKQAVHARTVLNYVAAHAPHREVHLAVLMLTLRAARAGTGNVTGQD</sequence>
<dbReference type="AlphaFoldDB" id="A0A7W2D9C6"/>
<dbReference type="EMBL" id="JACEQY010000095">
    <property type="protein sequence ID" value="MBA4867140.1"/>
    <property type="molecule type" value="Genomic_DNA"/>
</dbReference>
<comment type="caution">
    <text evidence="2">The sequence shown here is derived from an EMBL/GenBank/DDBJ whole genome shotgun (WGS) entry which is preliminary data.</text>
</comment>
<protein>
    <submittedName>
        <fullName evidence="2">Uncharacterized protein</fullName>
    </submittedName>
</protein>
<reference evidence="2 3" key="1">
    <citation type="submission" date="2020-07" db="EMBL/GenBank/DDBJ databases">
        <title>Streptomyces isolated from Indian soil.</title>
        <authorList>
            <person name="Mandal S."/>
            <person name="Maiti P.K."/>
        </authorList>
    </citation>
    <scope>NUCLEOTIDE SEQUENCE [LARGE SCALE GENOMIC DNA]</scope>
    <source>
        <strain evidence="2 3">PSKA54</strain>
    </source>
</reference>
<gene>
    <name evidence="2" type="ORF">H1V43_38835</name>
</gene>
<organism evidence="2 3">
    <name type="scientific">Streptomyces himalayensis subsp. aureolus</name>
    <dbReference type="NCBI Taxonomy" id="2758039"/>
    <lineage>
        <taxon>Bacteria</taxon>
        <taxon>Bacillati</taxon>
        <taxon>Actinomycetota</taxon>
        <taxon>Actinomycetes</taxon>
        <taxon>Kitasatosporales</taxon>
        <taxon>Streptomycetaceae</taxon>
        <taxon>Streptomyces</taxon>
        <taxon>Streptomyces himalayensis</taxon>
    </lineage>
</organism>
<keyword evidence="3" id="KW-1185">Reference proteome</keyword>
<evidence type="ECO:0000256" key="1">
    <source>
        <dbReference type="SAM" id="MobiDB-lite"/>
    </source>
</evidence>
<feature type="region of interest" description="Disordered" evidence="1">
    <location>
        <begin position="1"/>
        <end position="41"/>
    </location>
</feature>
<feature type="compositionally biased region" description="Basic and acidic residues" evidence="1">
    <location>
        <begin position="1"/>
        <end position="28"/>
    </location>
</feature>
<evidence type="ECO:0000313" key="2">
    <source>
        <dbReference type="EMBL" id="MBA4867140.1"/>
    </source>
</evidence>
<proteinExistence type="predicted"/>